<gene>
    <name evidence="1" type="ORF">Q5H91_05690</name>
</gene>
<evidence type="ECO:0008006" key="3">
    <source>
        <dbReference type="Google" id="ProtNLM"/>
    </source>
</evidence>
<comment type="caution">
    <text evidence="1">The sequence shown here is derived from an EMBL/GenBank/DDBJ whole genome shotgun (WGS) entry which is preliminary data.</text>
</comment>
<evidence type="ECO:0000313" key="2">
    <source>
        <dbReference type="Proteomes" id="UP001230685"/>
    </source>
</evidence>
<keyword evidence="2" id="KW-1185">Reference proteome</keyword>
<dbReference type="EMBL" id="JAUUDS010000001">
    <property type="protein sequence ID" value="MDP1026694.1"/>
    <property type="molecule type" value="Genomic_DNA"/>
</dbReference>
<organism evidence="1 2">
    <name type="scientific">Sphingomonas aurea</name>
    <dbReference type="NCBI Taxonomy" id="3063994"/>
    <lineage>
        <taxon>Bacteria</taxon>
        <taxon>Pseudomonadati</taxon>
        <taxon>Pseudomonadota</taxon>
        <taxon>Alphaproteobacteria</taxon>
        <taxon>Sphingomonadales</taxon>
        <taxon>Sphingomonadaceae</taxon>
        <taxon>Sphingomonas</taxon>
    </lineage>
</organism>
<protein>
    <recommendedName>
        <fullName evidence="3">VanZ-like domain-containing protein</fullName>
    </recommendedName>
</protein>
<dbReference type="RefSeq" id="WP_305172241.1">
    <property type="nucleotide sequence ID" value="NZ_JAUUDS010000001.1"/>
</dbReference>
<evidence type="ECO:0000313" key="1">
    <source>
        <dbReference type="EMBL" id="MDP1026694.1"/>
    </source>
</evidence>
<name>A0ABT9EIA0_9SPHN</name>
<sequence length="120" mass="12819">MNLADCYHSLIEAIIDAAGCSDKTLHVLVGTASFLFLAMIGPNRGRLPFAAAGLFVLEMMNESLDFVHAGALNPGDTFGDVMATFAVPVLIWIITYPTGNHYGWRRGARASIGGLSRPHG</sequence>
<accession>A0ABT9EIA0</accession>
<reference evidence="1 2" key="1">
    <citation type="submission" date="2023-07" db="EMBL/GenBank/DDBJ databases">
        <authorList>
            <person name="Kim M.K."/>
        </authorList>
    </citation>
    <scope>NUCLEOTIDE SEQUENCE [LARGE SCALE GENOMIC DNA]</scope>
    <source>
        <strain evidence="1 2">KR1UV-12</strain>
    </source>
</reference>
<proteinExistence type="predicted"/>
<dbReference type="Proteomes" id="UP001230685">
    <property type="component" value="Unassembled WGS sequence"/>
</dbReference>